<dbReference type="PROSITE" id="PS51257">
    <property type="entry name" value="PROKAR_LIPOPROTEIN"/>
    <property type="match status" value="1"/>
</dbReference>
<gene>
    <name evidence="1" type="ORF">ACFO3O_21465</name>
</gene>
<keyword evidence="2" id="KW-1185">Reference proteome</keyword>
<proteinExistence type="predicted"/>
<organism evidence="1 2">
    <name type="scientific">Dokdonia ponticola</name>
    <dbReference type="NCBI Taxonomy" id="2041041"/>
    <lineage>
        <taxon>Bacteria</taxon>
        <taxon>Pseudomonadati</taxon>
        <taxon>Bacteroidota</taxon>
        <taxon>Flavobacteriia</taxon>
        <taxon>Flavobacteriales</taxon>
        <taxon>Flavobacteriaceae</taxon>
        <taxon>Dokdonia</taxon>
    </lineage>
</organism>
<dbReference type="EMBL" id="JBHSFV010000020">
    <property type="protein sequence ID" value="MFC4636489.1"/>
    <property type="molecule type" value="Genomic_DNA"/>
</dbReference>
<evidence type="ECO:0008006" key="3">
    <source>
        <dbReference type="Google" id="ProtNLM"/>
    </source>
</evidence>
<evidence type="ECO:0000313" key="1">
    <source>
        <dbReference type="EMBL" id="MFC4636489.1"/>
    </source>
</evidence>
<comment type="caution">
    <text evidence="1">The sequence shown here is derived from an EMBL/GenBank/DDBJ whole genome shotgun (WGS) entry which is preliminary data.</text>
</comment>
<dbReference type="Proteomes" id="UP001596043">
    <property type="component" value="Unassembled WGS sequence"/>
</dbReference>
<accession>A0ABV9I2T2</accession>
<sequence length="205" mass="22921">MKITSKEIGISGLLILGSGLVIGCISALCENKPITIKQAPEKSSAEKDTTPVVQMKIVPKNEPIPKSKQATEIVDPPMMAIQKQTVTDSKLKEPEIKEVAKQESEIQPQKVEVETEIDKVTISGTSDKITPKPPTISDDFPLQLGSKGERVFALQKYLLRYHGSNGEVTDFYDQKLADRVLHLLKVEVVDKKLFNKLMNRNKRRR</sequence>
<name>A0ABV9I2T2_9FLAO</name>
<reference evidence="2" key="1">
    <citation type="journal article" date="2019" name="Int. J. Syst. Evol. Microbiol.">
        <title>The Global Catalogue of Microorganisms (GCM) 10K type strain sequencing project: providing services to taxonomists for standard genome sequencing and annotation.</title>
        <authorList>
            <consortium name="The Broad Institute Genomics Platform"/>
            <consortium name="The Broad Institute Genome Sequencing Center for Infectious Disease"/>
            <person name="Wu L."/>
            <person name="Ma J."/>
        </authorList>
    </citation>
    <scope>NUCLEOTIDE SEQUENCE [LARGE SCALE GENOMIC DNA]</scope>
    <source>
        <strain evidence="2">YJ-61-S</strain>
    </source>
</reference>
<protein>
    <recommendedName>
        <fullName evidence="3">Lipoprotein</fullName>
    </recommendedName>
</protein>
<dbReference type="RefSeq" id="WP_379982730.1">
    <property type="nucleotide sequence ID" value="NZ_JBHSFV010000020.1"/>
</dbReference>
<evidence type="ECO:0000313" key="2">
    <source>
        <dbReference type="Proteomes" id="UP001596043"/>
    </source>
</evidence>